<protein>
    <submittedName>
        <fullName evidence="1">Uncharacterized protein</fullName>
    </submittedName>
</protein>
<dbReference type="Proteomes" id="UP000828048">
    <property type="component" value="Chromosome 2"/>
</dbReference>
<keyword evidence="2" id="KW-1185">Reference proteome</keyword>
<evidence type="ECO:0000313" key="2">
    <source>
        <dbReference type="Proteomes" id="UP000828048"/>
    </source>
</evidence>
<organism evidence="1 2">
    <name type="scientific">Vaccinium darrowii</name>
    <dbReference type="NCBI Taxonomy" id="229202"/>
    <lineage>
        <taxon>Eukaryota</taxon>
        <taxon>Viridiplantae</taxon>
        <taxon>Streptophyta</taxon>
        <taxon>Embryophyta</taxon>
        <taxon>Tracheophyta</taxon>
        <taxon>Spermatophyta</taxon>
        <taxon>Magnoliopsida</taxon>
        <taxon>eudicotyledons</taxon>
        <taxon>Gunneridae</taxon>
        <taxon>Pentapetalae</taxon>
        <taxon>asterids</taxon>
        <taxon>Ericales</taxon>
        <taxon>Ericaceae</taxon>
        <taxon>Vaccinioideae</taxon>
        <taxon>Vaccinieae</taxon>
        <taxon>Vaccinium</taxon>
    </lineage>
</organism>
<evidence type="ECO:0000313" key="1">
    <source>
        <dbReference type="EMBL" id="KAH7835821.1"/>
    </source>
</evidence>
<gene>
    <name evidence="1" type="ORF">Vadar_030162</name>
</gene>
<sequence>MFALSIVVVFFIEVEIKDDVSGHAWRLINLYASSCDSVRRLQWEELHRYRQQCSDDWMIWGDFNDLLEVEEKQGGRRREIWSLRAFRDFVTKLGAVDLGYAGYPFTWVNRRCGNGQIKERLDRALVSSGWRIQYENAKLQHLFTVGSDHVALLLDTNPPKFNGRRQFRFDNRWTGDAGCTDVVRKSWQMGARGSKMFDLFHRVRNTRKELRVWSKTRNFNSRKKINEVQSRLQEIGEERMQGDMGQIRRLEKELGDAWVQEERMRLGTV</sequence>
<comment type="caution">
    <text evidence="1">The sequence shown here is derived from an EMBL/GenBank/DDBJ whole genome shotgun (WGS) entry which is preliminary data.</text>
</comment>
<proteinExistence type="predicted"/>
<reference evidence="1 2" key="1">
    <citation type="journal article" date="2021" name="Hortic Res">
        <title>High-quality reference genome and annotation aids understanding of berry development for evergreen blueberry (Vaccinium darrowii).</title>
        <authorList>
            <person name="Yu J."/>
            <person name="Hulse-Kemp A.M."/>
            <person name="Babiker E."/>
            <person name="Staton M."/>
        </authorList>
    </citation>
    <scope>NUCLEOTIDE SEQUENCE [LARGE SCALE GENOMIC DNA]</scope>
    <source>
        <strain evidence="2">cv. NJ 8807/NJ 8810</strain>
        <tissue evidence="1">Young leaf</tissue>
    </source>
</reference>
<name>A0ACB7X547_9ERIC</name>
<dbReference type="EMBL" id="CM037152">
    <property type="protein sequence ID" value="KAH7835821.1"/>
    <property type="molecule type" value="Genomic_DNA"/>
</dbReference>
<accession>A0ACB7X547</accession>